<dbReference type="SMART" id="SM01043">
    <property type="entry name" value="BTAD"/>
    <property type="match status" value="1"/>
</dbReference>
<dbReference type="Pfam" id="PF03704">
    <property type="entry name" value="BTAD"/>
    <property type="match status" value="1"/>
</dbReference>
<gene>
    <name evidence="2" type="ORF">DES52_11244</name>
</gene>
<dbReference type="InterPro" id="IPR011990">
    <property type="entry name" value="TPR-like_helical_dom_sf"/>
</dbReference>
<keyword evidence="2" id="KW-0238">DNA-binding</keyword>
<dbReference type="SUPFAM" id="SSF48452">
    <property type="entry name" value="TPR-like"/>
    <property type="match status" value="1"/>
</dbReference>
<evidence type="ECO:0000259" key="1">
    <source>
        <dbReference type="SMART" id="SM01043"/>
    </source>
</evidence>
<dbReference type="InterPro" id="IPR005158">
    <property type="entry name" value="BTAD"/>
</dbReference>
<protein>
    <submittedName>
        <fullName evidence="2">DNA-binding SARP family transcriptional activator</fullName>
    </submittedName>
</protein>
<evidence type="ECO:0000313" key="2">
    <source>
        <dbReference type="EMBL" id="PYE52723.1"/>
    </source>
</evidence>
<evidence type="ECO:0000313" key="3">
    <source>
        <dbReference type="Proteomes" id="UP000248326"/>
    </source>
</evidence>
<accession>A0A318S4V3</accession>
<dbReference type="AlphaFoldDB" id="A0A318S4V3"/>
<dbReference type="Proteomes" id="UP000248326">
    <property type="component" value="Unassembled WGS sequence"/>
</dbReference>
<keyword evidence="3" id="KW-1185">Reference proteome</keyword>
<dbReference type="PANTHER" id="PTHR35807">
    <property type="entry name" value="TRANSCRIPTIONAL REGULATOR REDD-RELATED"/>
    <property type="match status" value="1"/>
</dbReference>
<reference evidence="2 3" key="1">
    <citation type="submission" date="2018-06" db="EMBL/GenBank/DDBJ databases">
        <title>Genomic Encyclopedia of Type Strains, Phase IV (KMG-IV): sequencing the most valuable type-strain genomes for metagenomic binning, comparative biology and taxonomic classification.</title>
        <authorList>
            <person name="Goeker M."/>
        </authorList>
    </citation>
    <scope>NUCLEOTIDE SEQUENCE [LARGE SCALE GENOMIC DNA]</scope>
    <source>
        <strain evidence="2 3">DSM 18048</strain>
    </source>
</reference>
<name>A0A318S4V3_9DEIO</name>
<dbReference type="Gene3D" id="1.25.40.10">
    <property type="entry name" value="Tetratricopeptide repeat domain"/>
    <property type="match status" value="1"/>
</dbReference>
<dbReference type="InterPro" id="IPR051677">
    <property type="entry name" value="AfsR-DnrI-RedD_regulator"/>
</dbReference>
<proteinExistence type="predicted"/>
<sequence length="254" mass="28607">MTNDSHFIHPTPTPCYAIRLLGSPRAEVAPGRTWLVERKTAALLAYLVLEGDTPRARLASLLWPATREESARNNLVQLLRKLHAAIGATIVTGRDCVTLAENVTVDVAGIVRGRWRDDTDLGDHRLLHGCDFDDCPELEEWVFAQRARIEEWFLLALRDRAERLERAGNEGAALVCLQRLLDLDPLSEDAHRRLMRLHALTGNRHRALRSFERLREALRRELGVAPLPETALLAQAIRSNVPLAEPSDRSRFSA</sequence>
<comment type="caution">
    <text evidence="2">The sequence shown here is derived from an EMBL/GenBank/DDBJ whole genome shotgun (WGS) entry which is preliminary data.</text>
</comment>
<dbReference type="RefSeq" id="WP_170131071.1">
    <property type="nucleotide sequence ID" value="NZ_QJSX01000012.1"/>
</dbReference>
<organism evidence="2 3">
    <name type="scientific">Deinococcus yavapaiensis KR-236</name>
    <dbReference type="NCBI Taxonomy" id="694435"/>
    <lineage>
        <taxon>Bacteria</taxon>
        <taxon>Thermotogati</taxon>
        <taxon>Deinococcota</taxon>
        <taxon>Deinococci</taxon>
        <taxon>Deinococcales</taxon>
        <taxon>Deinococcaceae</taxon>
        <taxon>Deinococcus</taxon>
    </lineage>
</organism>
<dbReference type="EMBL" id="QJSX01000012">
    <property type="protein sequence ID" value="PYE52723.1"/>
    <property type="molecule type" value="Genomic_DNA"/>
</dbReference>
<dbReference type="GO" id="GO:0003677">
    <property type="term" value="F:DNA binding"/>
    <property type="evidence" value="ECO:0007669"/>
    <property type="project" value="UniProtKB-KW"/>
</dbReference>
<dbReference type="Gene3D" id="1.10.10.10">
    <property type="entry name" value="Winged helix-like DNA-binding domain superfamily/Winged helix DNA-binding domain"/>
    <property type="match status" value="1"/>
</dbReference>
<feature type="domain" description="Bacterial transcriptional activator" evidence="1">
    <location>
        <begin position="105"/>
        <end position="238"/>
    </location>
</feature>
<dbReference type="InterPro" id="IPR036388">
    <property type="entry name" value="WH-like_DNA-bd_sf"/>
</dbReference>